<dbReference type="AlphaFoldDB" id="A0A196SI03"/>
<evidence type="ECO:0000256" key="4">
    <source>
        <dbReference type="ARBA" id="ARBA00022927"/>
    </source>
</evidence>
<dbReference type="Gene3D" id="1.10.287.810">
    <property type="entry name" value="Mitochondrial import inner membrane translocase subunit tim13 like domains"/>
    <property type="match status" value="1"/>
</dbReference>
<keyword evidence="1 8" id="KW-0813">Transport</keyword>
<evidence type="ECO:0000313" key="10">
    <source>
        <dbReference type="EMBL" id="OAO15584.1"/>
    </source>
</evidence>
<keyword evidence="6 8" id="KW-0496">Mitochondrion</keyword>
<evidence type="ECO:0000259" key="9">
    <source>
        <dbReference type="Pfam" id="PF02953"/>
    </source>
</evidence>
<dbReference type="Proteomes" id="UP000078348">
    <property type="component" value="Unassembled WGS sequence"/>
</dbReference>
<keyword evidence="7 8" id="KW-1015">Disulfide bond</keyword>
<dbReference type="GO" id="GO:0015031">
    <property type="term" value="P:protein transport"/>
    <property type="evidence" value="ECO:0007669"/>
    <property type="project" value="UniProtKB-KW"/>
</dbReference>
<keyword evidence="4 8" id="KW-0653">Protein transport</keyword>
<dbReference type="Pfam" id="PF02953">
    <property type="entry name" value="zf-Tim10_DDP"/>
    <property type="match status" value="1"/>
</dbReference>
<sequence>MDGAGLNPAESAVFENRMKMLEVEQATMSSNQAVQQCFTSCARNFRTKKLDSSEEDCIRRCTERFVEATNRIATRFQEIQSLAEQQKPTN</sequence>
<keyword evidence="2" id="KW-0479">Metal-binding</keyword>
<evidence type="ECO:0000313" key="11">
    <source>
        <dbReference type="Proteomes" id="UP000078348"/>
    </source>
</evidence>
<comment type="caution">
    <text evidence="10">The sequence shown here is derived from an EMBL/GenBank/DDBJ whole genome shotgun (WGS) entry which is preliminary data.</text>
</comment>
<evidence type="ECO:0000256" key="8">
    <source>
        <dbReference type="RuleBase" id="RU367043"/>
    </source>
</evidence>
<keyword evidence="8" id="KW-0472">Membrane</keyword>
<dbReference type="STRING" id="478820.A0A196SI03"/>
<name>A0A196SI03_BLAHN</name>
<comment type="domain">
    <text evidence="8">The twin CX3C motif contains 4 conserved Cys residues that form 2 disulfide bonds in the mitochondrial intermembrane space.</text>
</comment>
<dbReference type="InterPro" id="IPR035427">
    <property type="entry name" value="Tim10-like_dom_sf"/>
</dbReference>
<comment type="function">
    <text evidence="8">Mitochondrial intermembrane chaperone that participates in the import and insertion of some multi-pass transmembrane proteins into the mitochondrial inner membrane. Also required for the transfer of beta-barrel precursors from the TOM complex to the sorting and assembly machinery (SAM complex) of the outer membrane. Acts as a chaperone-like protein that protects the hydrophobic precursors from aggregation and guide them through the mitochondrial intermembrane space.</text>
</comment>
<dbReference type="SUPFAM" id="SSF144122">
    <property type="entry name" value="Tim10-like"/>
    <property type="match status" value="1"/>
</dbReference>
<dbReference type="InterPro" id="IPR004217">
    <property type="entry name" value="Tim10-like"/>
</dbReference>
<evidence type="ECO:0000256" key="5">
    <source>
        <dbReference type="ARBA" id="ARBA00023010"/>
    </source>
</evidence>
<comment type="subcellular location">
    <subcellularLocation>
        <location evidence="8">Mitochondrion inner membrane</location>
        <topology evidence="8">Peripheral membrane protein</topology>
        <orientation evidence="8">Intermembrane side</orientation>
    </subcellularLocation>
</comment>
<protein>
    <recommendedName>
        <fullName evidence="8">Mitochondrial import inner membrane translocase subunit</fullName>
    </recommendedName>
</protein>
<reference evidence="10 11" key="1">
    <citation type="submission" date="2016-05" db="EMBL/GenBank/DDBJ databases">
        <title>Nuclear genome of Blastocystis sp. subtype 1 NandII.</title>
        <authorList>
            <person name="Gentekaki E."/>
            <person name="Curtis B."/>
            <person name="Stairs C."/>
            <person name="Eme L."/>
            <person name="Herman E."/>
            <person name="Klimes V."/>
            <person name="Arias M.C."/>
            <person name="Elias M."/>
            <person name="Hilliou F."/>
            <person name="Klute M."/>
            <person name="Malik S.-B."/>
            <person name="Pightling A."/>
            <person name="Rachubinski R."/>
            <person name="Salas D."/>
            <person name="Schlacht A."/>
            <person name="Suga H."/>
            <person name="Archibald J."/>
            <person name="Ball S.G."/>
            <person name="Clark G."/>
            <person name="Dacks J."/>
            <person name="Van Der Giezen M."/>
            <person name="Tsaousis A."/>
            <person name="Roger A."/>
        </authorList>
    </citation>
    <scope>NUCLEOTIDE SEQUENCE [LARGE SCALE GENOMIC DNA]</scope>
    <source>
        <strain evidence="11">ATCC 50177 / NandII</strain>
    </source>
</reference>
<accession>A0A196SI03</accession>
<evidence type="ECO:0000256" key="6">
    <source>
        <dbReference type="ARBA" id="ARBA00023128"/>
    </source>
</evidence>
<evidence type="ECO:0000256" key="2">
    <source>
        <dbReference type="ARBA" id="ARBA00022723"/>
    </source>
</evidence>
<keyword evidence="5 8" id="KW-0811">Translocation</keyword>
<evidence type="ECO:0000256" key="1">
    <source>
        <dbReference type="ARBA" id="ARBA00022448"/>
    </source>
</evidence>
<dbReference type="GO" id="GO:0046872">
    <property type="term" value="F:metal ion binding"/>
    <property type="evidence" value="ECO:0007669"/>
    <property type="project" value="UniProtKB-KW"/>
</dbReference>
<gene>
    <name evidence="10" type="ORF">AV274_2658</name>
</gene>
<dbReference type="GO" id="GO:0005743">
    <property type="term" value="C:mitochondrial inner membrane"/>
    <property type="evidence" value="ECO:0007669"/>
    <property type="project" value="UniProtKB-SubCell"/>
</dbReference>
<keyword evidence="8" id="KW-0143">Chaperone</keyword>
<evidence type="ECO:0000256" key="3">
    <source>
        <dbReference type="ARBA" id="ARBA00022833"/>
    </source>
</evidence>
<dbReference type="EMBL" id="LXWW01000129">
    <property type="protein sequence ID" value="OAO15584.1"/>
    <property type="molecule type" value="Genomic_DNA"/>
</dbReference>
<dbReference type="OrthoDB" id="1551503at2759"/>
<dbReference type="PANTHER" id="PTHR13172">
    <property type="entry name" value="MITOCHONDRIAL IMPORT INNER MEMBRANE TRANSLOCASE SUBUNIT TIM9B"/>
    <property type="match status" value="1"/>
</dbReference>
<comment type="subunit">
    <text evidence="8">Heterohexamer.</text>
</comment>
<evidence type="ECO:0000256" key="7">
    <source>
        <dbReference type="ARBA" id="ARBA00023157"/>
    </source>
</evidence>
<proteinExistence type="inferred from homology"/>
<feature type="domain" description="Tim10-like" evidence="9">
    <location>
        <begin position="18"/>
        <end position="78"/>
    </location>
</feature>
<comment type="similarity">
    <text evidence="8">Belongs to the small Tim family.</text>
</comment>
<organism evidence="10 11">
    <name type="scientific">Blastocystis sp. subtype 1 (strain ATCC 50177 / NandII)</name>
    <dbReference type="NCBI Taxonomy" id="478820"/>
    <lineage>
        <taxon>Eukaryota</taxon>
        <taxon>Sar</taxon>
        <taxon>Stramenopiles</taxon>
        <taxon>Bigyra</taxon>
        <taxon>Opalozoa</taxon>
        <taxon>Opalinata</taxon>
        <taxon>Blastocystidae</taxon>
        <taxon>Blastocystis</taxon>
    </lineage>
</organism>
<keyword evidence="8" id="KW-0999">Mitochondrion inner membrane</keyword>
<dbReference type="InterPro" id="IPR050673">
    <property type="entry name" value="Mito_inner_translocase_sub"/>
</dbReference>
<keyword evidence="11" id="KW-1185">Reference proteome</keyword>
<keyword evidence="3" id="KW-0862">Zinc</keyword>